<evidence type="ECO:0000256" key="1">
    <source>
        <dbReference type="ARBA" id="ARBA00004429"/>
    </source>
</evidence>
<protein>
    <submittedName>
        <fullName evidence="9">HAAAP family serine/threonine permease</fullName>
    </submittedName>
</protein>
<accession>A0A6I3WGW1</accession>
<proteinExistence type="predicted"/>
<dbReference type="Gene3D" id="1.20.1740.10">
    <property type="entry name" value="Amino acid/polyamine transporter I"/>
    <property type="match status" value="1"/>
</dbReference>
<sequence length="426" mass="46237">MNDPVNTIGERAGLSTPVDVERWNHHDTTWMLGLFGTAVGAGTLFLPINAGLGGFWPLLILALLAFPMTFYAHRALSRFVLSGTRVVDITEVVEEHFGIKVGTLVTVLYFFAIFPVLLIYSVALTNTANSFLEHQLHVTPPPRAVLSLILILGLLLVVRCGERVIVKAMSLMVYPFITSLVLLAVYLIPHWNGGILSTAATPATPSALLHTLWLAIPVMVFSFNHSPVISAFAVDQKRRYGAQAEERSSQILLRAHVMMVATVLLFVFSCVLTLSPVQLAQAKAQNLSILSYLANHFSDPLIAFVAPLIAFVAISKSFLGHYIGASEGFKGLLFNRGGRPDAKTRDRLTALFMLLVCWIVATLNPSILGMIETIGGPIIAAILFLMPMYAIHKVPALAKYRGYASNVFVTAVGLVAITGLAYLLAA</sequence>
<reference evidence="9 10" key="1">
    <citation type="submission" date="2019-11" db="EMBL/GenBank/DDBJ databases">
        <title>Pseudomonas karstica sp. nov. and Pseudomonas spelaei sp. nov. from karst caves.</title>
        <authorList>
            <person name="Zeman M."/>
        </authorList>
    </citation>
    <scope>NUCLEOTIDE SEQUENCE [LARGE SCALE GENOMIC DNA]</scope>
    <source>
        <strain evidence="9 10">CCM 7893</strain>
    </source>
</reference>
<gene>
    <name evidence="9" type="ORF">GNF76_19185</name>
</gene>
<feature type="transmembrane region" description="Helical" evidence="8">
    <location>
        <begin position="300"/>
        <end position="319"/>
    </location>
</feature>
<feature type="transmembrane region" description="Helical" evidence="8">
    <location>
        <begin position="403"/>
        <end position="425"/>
    </location>
</feature>
<evidence type="ECO:0000256" key="2">
    <source>
        <dbReference type="ARBA" id="ARBA00022448"/>
    </source>
</evidence>
<feature type="transmembrane region" description="Helical" evidence="8">
    <location>
        <begin position="173"/>
        <end position="191"/>
    </location>
</feature>
<feature type="transmembrane region" description="Helical" evidence="8">
    <location>
        <begin position="348"/>
        <end position="368"/>
    </location>
</feature>
<evidence type="ECO:0000313" key="10">
    <source>
        <dbReference type="Proteomes" id="UP000438196"/>
    </source>
</evidence>
<organism evidence="9 10">
    <name type="scientific">Pseudomonas spelaei</name>
    <dbReference type="NCBI Taxonomy" id="1055469"/>
    <lineage>
        <taxon>Bacteria</taxon>
        <taxon>Pseudomonadati</taxon>
        <taxon>Pseudomonadota</taxon>
        <taxon>Gammaproteobacteria</taxon>
        <taxon>Pseudomonadales</taxon>
        <taxon>Pseudomonadaceae</taxon>
        <taxon>Pseudomonas</taxon>
    </lineage>
</organism>
<dbReference type="AlphaFoldDB" id="A0A6I3WGW1"/>
<name>A0A6I3WGW1_9PSED</name>
<evidence type="ECO:0000256" key="6">
    <source>
        <dbReference type="ARBA" id="ARBA00022989"/>
    </source>
</evidence>
<dbReference type="Pfam" id="PF03222">
    <property type="entry name" value="Trp_Tyr_perm"/>
    <property type="match status" value="1"/>
</dbReference>
<dbReference type="Proteomes" id="UP000438196">
    <property type="component" value="Unassembled WGS sequence"/>
</dbReference>
<evidence type="ECO:0000256" key="7">
    <source>
        <dbReference type="ARBA" id="ARBA00023136"/>
    </source>
</evidence>
<dbReference type="GO" id="GO:0003333">
    <property type="term" value="P:amino acid transmembrane transport"/>
    <property type="evidence" value="ECO:0007669"/>
    <property type="project" value="InterPro"/>
</dbReference>
<dbReference type="EMBL" id="WNNK01000017">
    <property type="protein sequence ID" value="MUF06483.1"/>
    <property type="molecule type" value="Genomic_DNA"/>
</dbReference>
<keyword evidence="7 8" id="KW-0472">Membrane</keyword>
<feature type="transmembrane region" description="Helical" evidence="8">
    <location>
        <begin position="255"/>
        <end position="280"/>
    </location>
</feature>
<feature type="transmembrane region" description="Helical" evidence="8">
    <location>
        <begin position="104"/>
        <end position="124"/>
    </location>
</feature>
<dbReference type="GO" id="GO:0005886">
    <property type="term" value="C:plasma membrane"/>
    <property type="evidence" value="ECO:0007669"/>
    <property type="project" value="UniProtKB-SubCell"/>
</dbReference>
<dbReference type="PANTHER" id="PTHR35334">
    <property type="entry name" value="SERINE TRANSPORTER"/>
    <property type="match status" value="1"/>
</dbReference>
<keyword evidence="3" id="KW-1003">Cell membrane</keyword>
<evidence type="ECO:0000256" key="3">
    <source>
        <dbReference type="ARBA" id="ARBA00022475"/>
    </source>
</evidence>
<feature type="transmembrane region" description="Helical" evidence="8">
    <location>
        <begin position="144"/>
        <end position="161"/>
    </location>
</feature>
<evidence type="ECO:0000256" key="8">
    <source>
        <dbReference type="SAM" id="Phobius"/>
    </source>
</evidence>
<keyword evidence="5 8" id="KW-0812">Transmembrane</keyword>
<comment type="subcellular location">
    <subcellularLocation>
        <location evidence="1">Cell inner membrane</location>
        <topology evidence="1">Multi-pass membrane protein</topology>
    </subcellularLocation>
</comment>
<feature type="transmembrane region" description="Helical" evidence="8">
    <location>
        <begin position="211"/>
        <end position="234"/>
    </location>
</feature>
<keyword evidence="6 8" id="KW-1133">Transmembrane helix</keyword>
<comment type="caution">
    <text evidence="9">The sequence shown here is derived from an EMBL/GenBank/DDBJ whole genome shotgun (WGS) entry which is preliminary data.</text>
</comment>
<evidence type="ECO:0000256" key="5">
    <source>
        <dbReference type="ARBA" id="ARBA00022692"/>
    </source>
</evidence>
<dbReference type="PANTHER" id="PTHR35334:SF2">
    <property type="entry name" value="SERINE TRANSPORTER SDAC"/>
    <property type="match status" value="1"/>
</dbReference>
<keyword evidence="4" id="KW-0997">Cell inner membrane</keyword>
<evidence type="ECO:0000313" key="9">
    <source>
        <dbReference type="EMBL" id="MUF06483.1"/>
    </source>
</evidence>
<feature type="transmembrane region" description="Helical" evidence="8">
    <location>
        <begin position="54"/>
        <end position="72"/>
    </location>
</feature>
<evidence type="ECO:0000256" key="4">
    <source>
        <dbReference type="ARBA" id="ARBA00022519"/>
    </source>
</evidence>
<keyword evidence="10" id="KW-1185">Reference proteome</keyword>
<dbReference type="RefSeq" id="WP_155584704.1">
    <property type="nucleotide sequence ID" value="NZ_JBHSTH010000009.1"/>
</dbReference>
<keyword evidence="2" id="KW-0813">Transport</keyword>
<dbReference type="InterPro" id="IPR018227">
    <property type="entry name" value="Amino_acid_transport_2"/>
</dbReference>
<dbReference type="OrthoDB" id="1627372at2"/>
<feature type="transmembrane region" description="Helical" evidence="8">
    <location>
        <begin position="374"/>
        <end position="391"/>
    </location>
</feature>
<feature type="transmembrane region" description="Helical" evidence="8">
    <location>
        <begin position="30"/>
        <end position="48"/>
    </location>
</feature>